<dbReference type="InterPro" id="IPR013154">
    <property type="entry name" value="ADH-like_N"/>
</dbReference>
<dbReference type="InterPro" id="IPR036291">
    <property type="entry name" value="NAD(P)-bd_dom_sf"/>
</dbReference>
<protein>
    <submittedName>
        <fullName evidence="4">Quinone oxidoreductase</fullName>
    </submittedName>
</protein>
<dbReference type="SMART" id="SM00829">
    <property type="entry name" value="PKS_ER"/>
    <property type="match status" value="1"/>
</dbReference>
<gene>
    <name evidence="4" type="ORF">XpiCFBP4643_18795</name>
</gene>
<sequence>MKAVRFHQTGDADVLIYEDVPDPTPQDHEVLIRIEATGLNFADVMRRRGDDYPEPSPAPFILGAEVAGTIVAVGKAVTSLQAGMSVLATPGAGGYAQYICVPEAIVVPLPDGVPAVQAAAVMANGLTAALVLRNAARLAPGETVLIEGAAGGLGSLAIQLAKLYGAGKVIAAASTQEKRDMAIRLGADAAVDYTAPDWAKQVRALTDGKGVDVIVEIAGGDNVAEAFKALASFGRLIFVGQSSGNTALIDPWQLIVPNHTLTSFYVGAYLAFPQLIQSTLTEIMGLILSGQLALQVNTVLPLSQAAQAHRLLESRQTTGKVVLQPWVDA</sequence>
<dbReference type="OrthoDB" id="9785812at2"/>
<dbReference type="SUPFAM" id="SSF51735">
    <property type="entry name" value="NAD(P)-binding Rossmann-fold domains"/>
    <property type="match status" value="1"/>
</dbReference>
<dbReference type="RefSeq" id="WP_046965275.1">
    <property type="nucleotide sequence ID" value="NZ_MDEI01000020.1"/>
</dbReference>
<dbReference type="CDD" id="cd08241">
    <property type="entry name" value="QOR1"/>
    <property type="match status" value="1"/>
</dbReference>
<accession>A0A2S7CYM3</accession>
<name>A0A2S7CYM3_9XANT</name>
<dbReference type="SUPFAM" id="SSF50129">
    <property type="entry name" value="GroES-like"/>
    <property type="match status" value="1"/>
</dbReference>
<evidence type="ECO:0000313" key="4">
    <source>
        <dbReference type="EMBL" id="PPU66569.1"/>
    </source>
</evidence>
<comment type="caution">
    <text evidence="4">The sequence shown here is derived from an EMBL/GenBank/DDBJ whole genome shotgun (WGS) entry which is preliminary data.</text>
</comment>
<dbReference type="GO" id="GO:0008270">
    <property type="term" value="F:zinc ion binding"/>
    <property type="evidence" value="ECO:0007669"/>
    <property type="project" value="InterPro"/>
</dbReference>
<keyword evidence="2" id="KW-0560">Oxidoreductase</keyword>
<dbReference type="InterPro" id="IPR020843">
    <property type="entry name" value="ER"/>
</dbReference>
<dbReference type="GO" id="GO:0035925">
    <property type="term" value="F:mRNA 3'-UTR AU-rich region binding"/>
    <property type="evidence" value="ECO:0007669"/>
    <property type="project" value="TreeGrafter"/>
</dbReference>
<reference evidence="5" key="1">
    <citation type="submission" date="2016-08" db="EMBL/GenBank/DDBJ databases">
        <authorList>
            <person name="Merda D."/>
            <person name="Briand M."/>
            <person name="Taghouti G."/>
            <person name="Carrere S."/>
            <person name="Gouzy J."/>
            <person name="Portier P."/>
            <person name="Jacques M.-A."/>
            <person name="Fischer-Le Saux M."/>
        </authorList>
    </citation>
    <scope>NUCLEOTIDE SEQUENCE [LARGE SCALE GENOMIC DNA]</scope>
    <source>
        <strain evidence="5">CFBP4643</strain>
    </source>
</reference>
<dbReference type="InterPro" id="IPR013149">
    <property type="entry name" value="ADH-like_C"/>
</dbReference>
<dbReference type="PANTHER" id="PTHR48106:SF13">
    <property type="entry name" value="QUINONE OXIDOREDUCTASE-RELATED"/>
    <property type="match status" value="1"/>
</dbReference>
<dbReference type="EMBL" id="MDEI01000020">
    <property type="protein sequence ID" value="PPU66569.1"/>
    <property type="molecule type" value="Genomic_DNA"/>
</dbReference>
<organism evidence="4 5">
    <name type="scientific">Xanthomonas pisi</name>
    <dbReference type="NCBI Taxonomy" id="56457"/>
    <lineage>
        <taxon>Bacteria</taxon>
        <taxon>Pseudomonadati</taxon>
        <taxon>Pseudomonadota</taxon>
        <taxon>Gammaproteobacteria</taxon>
        <taxon>Lysobacterales</taxon>
        <taxon>Lysobacteraceae</taxon>
        <taxon>Xanthomonas</taxon>
    </lineage>
</organism>
<proteinExistence type="predicted"/>
<dbReference type="Pfam" id="PF08240">
    <property type="entry name" value="ADH_N"/>
    <property type="match status" value="1"/>
</dbReference>
<keyword evidence="1" id="KW-0521">NADP</keyword>
<dbReference type="Gene3D" id="3.90.180.10">
    <property type="entry name" value="Medium-chain alcohol dehydrogenases, catalytic domain"/>
    <property type="match status" value="1"/>
</dbReference>
<feature type="domain" description="Enoyl reductase (ER)" evidence="3">
    <location>
        <begin position="10"/>
        <end position="323"/>
    </location>
</feature>
<dbReference type="Gene3D" id="3.40.50.720">
    <property type="entry name" value="NAD(P)-binding Rossmann-like Domain"/>
    <property type="match status" value="1"/>
</dbReference>
<dbReference type="PROSITE" id="PS01162">
    <property type="entry name" value="QOR_ZETA_CRYSTAL"/>
    <property type="match status" value="1"/>
</dbReference>
<dbReference type="AlphaFoldDB" id="A0A2S7CYM3"/>
<dbReference type="GO" id="GO:0005829">
    <property type="term" value="C:cytosol"/>
    <property type="evidence" value="ECO:0007669"/>
    <property type="project" value="TreeGrafter"/>
</dbReference>
<dbReference type="PANTHER" id="PTHR48106">
    <property type="entry name" value="QUINONE OXIDOREDUCTASE PIG3-RELATED"/>
    <property type="match status" value="1"/>
</dbReference>
<evidence type="ECO:0000256" key="2">
    <source>
        <dbReference type="ARBA" id="ARBA00023002"/>
    </source>
</evidence>
<dbReference type="GO" id="GO:0070402">
    <property type="term" value="F:NADPH binding"/>
    <property type="evidence" value="ECO:0007669"/>
    <property type="project" value="TreeGrafter"/>
</dbReference>
<dbReference type="InterPro" id="IPR011032">
    <property type="entry name" value="GroES-like_sf"/>
</dbReference>
<dbReference type="Proteomes" id="UP000238191">
    <property type="component" value="Unassembled WGS sequence"/>
</dbReference>
<keyword evidence="5" id="KW-1185">Reference proteome</keyword>
<evidence type="ECO:0000256" key="1">
    <source>
        <dbReference type="ARBA" id="ARBA00022857"/>
    </source>
</evidence>
<dbReference type="GO" id="GO:0003960">
    <property type="term" value="F:quinone reductase (NADPH) activity"/>
    <property type="evidence" value="ECO:0007669"/>
    <property type="project" value="TreeGrafter"/>
</dbReference>
<evidence type="ECO:0000259" key="3">
    <source>
        <dbReference type="SMART" id="SM00829"/>
    </source>
</evidence>
<dbReference type="Pfam" id="PF00107">
    <property type="entry name" value="ADH_zinc_N"/>
    <property type="match status" value="1"/>
</dbReference>
<dbReference type="InterPro" id="IPR002364">
    <property type="entry name" value="Quin_OxRdtase/zeta-crystal_CS"/>
</dbReference>
<evidence type="ECO:0000313" key="5">
    <source>
        <dbReference type="Proteomes" id="UP000238191"/>
    </source>
</evidence>